<evidence type="ECO:0000313" key="2">
    <source>
        <dbReference type="Proteomes" id="UP000593567"/>
    </source>
</evidence>
<evidence type="ECO:0000313" key="1">
    <source>
        <dbReference type="EMBL" id="KAF6016816.1"/>
    </source>
</evidence>
<sequence length="84" mass="9920">MIITSSMEQCSLVWECLNKYTDIIYNLSYIIVKFSFLWHSSDKKLVSSKLPGNNKTWNSEEKLTLIKFFTDPLLTYIHQKKIVL</sequence>
<accession>A0A7J7ITE9</accession>
<organism evidence="1 2">
    <name type="scientific">Bugula neritina</name>
    <name type="common">Brown bryozoan</name>
    <name type="synonym">Sertularia neritina</name>
    <dbReference type="NCBI Taxonomy" id="10212"/>
    <lineage>
        <taxon>Eukaryota</taxon>
        <taxon>Metazoa</taxon>
        <taxon>Spiralia</taxon>
        <taxon>Lophotrochozoa</taxon>
        <taxon>Bryozoa</taxon>
        <taxon>Gymnolaemata</taxon>
        <taxon>Cheilostomatida</taxon>
        <taxon>Flustrina</taxon>
        <taxon>Buguloidea</taxon>
        <taxon>Bugulidae</taxon>
        <taxon>Bugula</taxon>
    </lineage>
</organism>
<keyword evidence="2" id="KW-1185">Reference proteome</keyword>
<dbReference type="EMBL" id="VXIV02003464">
    <property type="protein sequence ID" value="KAF6016816.1"/>
    <property type="molecule type" value="Genomic_DNA"/>
</dbReference>
<comment type="caution">
    <text evidence="1">The sequence shown here is derived from an EMBL/GenBank/DDBJ whole genome shotgun (WGS) entry which is preliminary data.</text>
</comment>
<gene>
    <name evidence="1" type="ORF">EB796_024880</name>
</gene>
<reference evidence="1" key="1">
    <citation type="submission" date="2020-06" db="EMBL/GenBank/DDBJ databases">
        <title>Draft genome of Bugula neritina, a colonial animal packing powerful symbionts and potential medicines.</title>
        <authorList>
            <person name="Rayko M."/>
        </authorList>
    </citation>
    <scope>NUCLEOTIDE SEQUENCE [LARGE SCALE GENOMIC DNA]</scope>
    <source>
        <strain evidence="1">Kwan_BN1</strain>
    </source>
</reference>
<name>A0A7J7ITE9_BUGNE</name>
<dbReference type="Proteomes" id="UP000593567">
    <property type="component" value="Unassembled WGS sequence"/>
</dbReference>
<dbReference type="AlphaFoldDB" id="A0A7J7ITE9"/>
<protein>
    <submittedName>
        <fullName evidence="1">Uncharacterized protein</fullName>
    </submittedName>
</protein>
<proteinExistence type="predicted"/>